<proteinExistence type="predicted"/>
<sequence length="247" mass="27150">MKDSFIRPPAVGRTVSGSKKKPCLPDTKAKQIPNSDEFYLFPVSSPSQISSLNEDLLVPSTDSTIAVVGDLEEVESSSTARSLFLDNTDNPSDLPVLTPESSIELPGADEEEISSNALAPFMAEVAEAEEIFTESSEAPDLTENRIMAEQGKTEEKGGHKLESVIIDFSRSVEELEYAIRGRFLPSLDQRKRDGKRKYAVQFYQMRLTEVTLGCVLGAFLLPVIIIASDLAGWLIWKPSEFYGPSPT</sequence>
<keyword evidence="2" id="KW-1133">Transmembrane helix</keyword>
<keyword evidence="4" id="KW-1185">Reference proteome</keyword>
<dbReference type="Proteomes" id="UP000636800">
    <property type="component" value="Unassembled WGS sequence"/>
</dbReference>
<reference evidence="3 4" key="1">
    <citation type="journal article" date="2020" name="Nat. Food">
        <title>A phased Vanilla planifolia genome enables genetic improvement of flavour and production.</title>
        <authorList>
            <person name="Hasing T."/>
            <person name="Tang H."/>
            <person name="Brym M."/>
            <person name="Khazi F."/>
            <person name="Huang T."/>
            <person name="Chambers A.H."/>
        </authorList>
    </citation>
    <scope>NUCLEOTIDE SEQUENCE [LARGE SCALE GENOMIC DNA]</scope>
    <source>
        <tissue evidence="3">Leaf</tissue>
    </source>
</reference>
<evidence type="ECO:0000256" key="1">
    <source>
        <dbReference type="SAM" id="MobiDB-lite"/>
    </source>
</evidence>
<evidence type="ECO:0000313" key="3">
    <source>
        <dbReference type="EMBL" id="KAG0452587.1"/>
    </source>
</evidence>
<keyword evidence="2" id="KW-0472">Membrane</keyword>
<dbReference type="OrthoDB" id="1713585at2759"/>
<organism evidence="3 4">
    <name type="scientific">Vanilla planifolia</name>
    <name type="common">Vanilla</name>
    <dbReference type="NCBI Taxonomy" id="51239"/>
    <lineage>
        <taxon>Eukaryota</taxon>
        <taxon>Viridiplantae</taxon>
        <taxon>Streptophyta</taxon>
        <taxon>Embryophyta</taxon>
        <taxon>Tracheophyta</taxon>
        <taxon>Spermatophyta</taxon>
        <taxon>Magnoliopsida</taxon>
        <taxon>Liliopsida</taxon>
        <taxon>Asparagales</taxon>
        <taxon>Orchidaceae</taxon>
        <taxon>Vanilloideae</taxon>
        <taxon>Vanilleae</taxon>
        <taxon>Vanilla</taxon>
    </lineage>
</organism>
<comment type="caution">
    <text evidence="3">The sequence shown here is derived from an EMBL/GenBank/DDBJ whole genome shotgun (WGS) entry which is preliminary data.</text>
</comment>
<dbReference type="EMBL" id="JADCNL010000014">
    <property type="protein sequence ID" value="KAG0452587.1"/>
    <property type="molecule type" value="Genomic_DNA"/>
</dbReference>
<evidence type="ECO:0000313" key="4">
    <source>
        <dbReference type="Proteomes" id="UP000636800"/>
    </source>
</evidence>
<feature type="region of interest" description="Disordered" evidence="1">
    <location>
        <begin position="1"/>
        <end position="30"/>
    </location>
</feature>
<keyword evidence="2" id="KW-0812">Transmembrane</keyword>
<evidence type="ECO:0000256" key="2">
    <source>
        <dbReference type="SAM" id="Phobius"/>
    </source>
</evidence>
<accession>A0A835U8R4</accession>
<dbReference type="AlphaFoldDB" id="A0A835U8R4"/>
<name>A0A835U8R4_VANPL</name>
<gene>
    <name evidence="3" type="ORF">HPP92_025251</name>
</gene>
<protein>
    <submittedName>
        <fullName evidence="3">Uncharacterized protein</fullName>
    </submittedName>
</protein>
<feature type="transmembrane region" description="Helical" evidence="2">
    <location>
        <begin position="210"/>
        <end position="236"/>
    </location>
</feature>